<dbReference type="InterPro" id="IPR028236">
    <property type="entry name" value="CPLANE1"/>
</dbReference>
<feature type="coiled-coil region" evidence="1">
    <location>
        <begin position="1271"/>
        <end position="1298"/>
    </location>
</feature>
<evidence type="ECO:0000313" key="4">
    <source>
        <dbReference type="Proteomes" id="UP001178461"/>
    </source>
</evidence>
<dbReference type="EMBL" id="OX395136">
    <property type="protein sequence ID" value="CAI5787669.1"/>
    <property type="molecule type" value="Genomic_DNA"/>
</dbReference>
<evidence type="ECO:0000313" key="3">
    <source>
        <dbReference type="EMBL" id="CAI5787669.1"/>
    </source>
</evidence>
<dbReference type="GO" id="GO:0035869">
    <property type="term" value="C:ciliary transition zone"/>
    <property type="evidence" value="ECO:0007669"/>
    <property type="project" value="TreeGrafter"/>
</dbReference>
<feature type="region of interest" description="Disordered" evidence="2">
    <location>
        <begin position="2105"/>
        <end position="2156"/>
    </location>
</feature>
<dbReference type="PANTHER" id="PTHR14492:SF4">
    <property type="entry name" value="CILIOGENESIS AND PLANAR POLARITY EFFECTOR 1"/>
    <property type="match status" value="1"/>
</dbReference>
<evidence type="ECO:0000256" key="2">
    <source>
        <dbReference type="SAM" id="MobiDB-lite"/>
    </source>
</evidence>
<sequence>MEIKLEVLTSTCIKQRKPWPQITWLGQEKEAVFLLDDKSINEINLLSGRTKKIPQLHPLLKNVVVLTTSRNGAWLAGILKTGELFLWNKDQDTMKTVSAAEECKKVVLAAQDCSMRLYLYVSGDGNKVLLTTPTASIFLWESEECKSTPAKGCVMGQWSQIVPEASVVLPSVEEKETSVSVDFIQNEMLGDCCLCCFAFYSQEHLMLTFLEIKWQENSLKIACSFPFLIHWTQRTCSLSSLAPHCKPIKSRGALLTAFSNDGLVLAIGVNQKDLQATQILFMSTANFIAVSGSLKGCGSKKHKIQSKFIRSYWISDMSWTHDSLFLACMLKRGSLILMTCLGELLTLVTYGCSVEFGPAEFIPLHPLITYRSQNSLMQDLNHSNDSSASEGDLMRQRFSVASHPSLPFFIASDGYIITVLKFYDGFSPSAYMRSLLLDSAQRLEKLHHSLIKSKSKEKRLPLQSLSSLKANLLQHNQSQSSAFSTIPKFLQEEEETVELNGEVTHLQDYEEESDCDKLFQSHSFILGSQKGDTFVTDEGQLEFASMFDTIHAMDATGEEDDTALELNHIQKNLIAAWRVGISRNMQERDTLLNCTIRCIIYFFNILQYAKLNVAHLDHPVRNCTWIQSVLKCFQQFLSLLSWDGKHRQILGHLMKLTLQTLKLMLVEQQNQLFSNNLLGGFSLLKMVTHFLNGKNAPQYEILPAAPDVNNQVEFDSIIVSVFQAIDWSSHQHFCALNYILKLSPPAVNLSSNSEKRVIVMWQLLYKHVLWYWTQLRRKAHKSSKPVTEIQITYEGPTVEALASHTQAILQSSGERLERILKLNSVIGEEQFLIGSYKESVEAWERALQEIKGKGGKRIPFLQTRYYLAILYCHLYHYNVNEAQGLCDHLVSELLKRTQISERDDVSGAEQMITDVHTEAILAVVQSLARFMAAYFTNEPLYVLPPHNVDVLPPLHIRQDRCLRIVPLQHPIVTNAVRDHGLSCVWTVEYALDLLLVGGLIPEAVWLAHKLGDWKMAVSVGVAYQLYCQSSSGFPTSQKVEFCMPLHLTPTQIFQEKLQSFLGKPINSETSNEGDPKCKQFTDPIEEEDVNVIFSSIEEILKAAVMAETDILSGTFQLLVDSAKDLSRKFCGLVPDGLYLPAPPLYCPQPSFPGEEEHIDLALRMERVCRQKVSGVVQRILLLFRAAHCSFPAAQWYIVQLKRARKIMQKIRKKGALPSLSALPENLLNYSKCHTVFLRPTSSGDHGLDSVSCKTIACFRELCALCWMFHVRERLSDSCRRYQTARENLENQKECKTTEFDACIVEHSFSALEWACRMLPFARFMNVEELVQDIILSLTGELPPTKKVAEILVKAFPNPDDVRVPLRDKYNALHQRLRHCVVKGPNNEEIMSVVIQASHKVNMKTLKRVIRNIGPHQRSIWEPPEEETQDPEAYCYDRFSLGTSLSRSTISDLGNSQVYSDAETADSISEALMLEETRRHVSSQTQEHHKEVSNCAGELTGYGGSTEKLKDFNVEGKRIIKENCKDLTNQHVLPLVGEWEFERDDDEYVKFLDLFLTYMLERDLVNNKDSMIPFLMSFSTLLREHELNSFLFDVHTTLKRRQIRNKGQHVFRAGSCYTPVFDPSAANLDPLCDDKKKVSNKPAVLETSVCDSVMRLTARRGLFGLSQQSIYGARDSCKEKTLAPVLTQRLSEQTSSPQTAPVHRYIYKAVQVTDILQRTEPTPDMNFKFNKVARLLEWMIRWSDRRLLYDPISTQPFQECQPMMHVKTSASAILTSLWLLEQNFSSESQNQNVHLWKRHKQYASTSTVRAKLEKDISVDTGYSPSVGTPVGIQDGHAFGEPFESLPGTLHEKQSEKKEINFKDHPLTHGVEIEERNPVKLQTEEIGEYISNEDVTSENEEHEDPFAVSKSPTISVSIKSVQRKKEQPSVSDVEYPPEDPLTETLEEKFTKLDNIYHTKCETTPNNTPCSFCPEMKSETTSVQLAVSDERASFTAVSSVLSSSPLVPKNEEVNTTLPTEQPPNVSDAVRQMLQDEMFKLVQLQQINFMSLMQVVGSSFANLPNMSQQMQQSQSFQLGRNQASNTGGTDVSRTPPKLVTYDLPVKEMTTLENSSGVTKKNTNSQEKNSLHYQSHNGDTSNPLHISDSSSLPEGQTIGTSQVPPFQNLLHQVPARPLPLLSVSLNAEKIPKLIPVSKPLNNATGLPLLKLKPDFQFQPLNICPVKTPKVFNGPFPKQREAWGVPPPLVKSPQGVQMPEYKGTTEHLNLNNYDQAGRWSETVNKGHSNHVNLDEYEKKENMAPSQHLHAHLKAEKPLIDNGIPLHKTYQNFAPIPLLYLKPYSQYKHPSTMPPAKLSEKNFDSIDPFSQTGMPLLYTNLPPLTKFQTPKLIPLQNIIAFEQSRQVVQVPHIGVKDHPEKIQLLKANFKPREVRQDMNNKKRQRRRVKKQIKEKQERKKATVTFQQDGSVVSADIVEQAKVSCDIVLPITALEQRKGEQEICAASEKDNQTEFSYDLNDGGSLLNPEAVISSAGLHYLASVRKRIADLQDASTNTDPVVKPCEDMQTISEEIVFESGKNQLITPASASIAELLPASVPQALPPDVYLNLTFPAESGNVSLQSSSDITSDLTGRKFINVIDIEDGDLLKNLPDISESVPKHIATQPMKSEFPASAKLHHMAASVTNTIPPEEFETEGDLLQTESPQAPSKPAETEIPGDRLTLNLLNEDFSTASSTGPLARKMSRKHISAKLQEMDRQLLALQNVAERIEKEFSSTKLVVDTVEDVGTGEDDISFFAPGVKVSKEDINVRSEELDESFSEGPLQITGLSGVSDIIADLLLEGGISASELGLTETQAKKITSLSSVMSGHSRKTEKERKELHTWMKRKRKERLAEYLQTLAEQRAKEHNPFHFRRKMPLGITTQNIKLQQKKKCEKAKALFSEHHNIRVSEALTLMHELLSDTVQLPSSDFDSLAKARSPHDFKRPHIASAGGSCHAARRKAASKGSLSQTRSFSSLSCGITPRKGRLCQTPYRRKGPESHQGEMRWKSKRHLQQWSSHKLDLRSQASDEQRKFQETDTTIRTNEESEDDAMSVWSIPDEIQRILYGGSNSHFKESLPHEDACSIASLNNLDSVSESTSSILSKLDWNAVEAMVANVEEK</sequence>
<feature type="compositionally biased region" description="Polar residues" evidence="2">
    <location>
        <begin position="2106"/>
        <end position="2156"/>
    </location>
</feature>
<feature type="compositionally biased region" description="Basic and acidic residues" evidence="2">
    <location>
        <begin position="3051"/>
        <end position="3068"/>
    </location>
</feature>
<name>A0AA35L1I8_9SAUR</name>
<keyword evidence="4" id="KW-1185">Reference proteome</keyword>
<dbReference type="Pfam" id="PF15392">
    <property type="entry name" value="Joubert"/>
    <property type="match status" value="1"/>
</dbReference>
<feature type="compositionally biased region" description="Low complexity" evidence="2">
    <location>
        <begin position="2063"/>
        <end position="2073"/>
    </location>
</feature>
<feature type="region of interest" description="Disordered" evidence="2">
    <location>
        <begin position="1917"/>
        <end position="1937"/>
    </location>
</feature>
<feature type="compositionally biased region" description="Polar residues" evidence="2">
    <location>
        <begin position="2074"/>
        <end position="2088"/>
    </location>
</feature>
<proteinExistence type="predicted"/>
<evidence type="ECO:0000256" key="1">
    <source>
        <dbReference type="SAM" id="Coils"/>
    </source>
</evidence>
<gene>
    <name evidence="3" type="ORF">PODLI_1B042204</name>
</gene>
<evidence type="ECO:0008006" key="5">
    <source>
        <dbReference type="Google" id="ProtNLM"/>
    </source>
</evidence>
<organism evidence="3 4">
    <name type="scientific">Podarcis lilfordi</name>
    <name type="common">Lilford's wall lizard</name>
    <dbReference type="NCBI Taxonomy" id="74358"/>
    <lineage>
        <taxon>Eukaryota</taxon>
        <taxon>Metazoa</taxon>
        <taxon>Chordata</taxon>
        <taxon>Craniata</taxon>
        <taxon>Vertebrata</taxon>
        <taxon>Euteleostomi</taxon>
        <taxon>Lepidosauria</taxon>
        <taxon>Squamata</taxon>
        <taxon>Bifurcata</taxon>
        <taxon>Unidentata</taxon>
        <taxon>Episquamata</taxon>
        <taxon>Laterata</taxon>
        <taxon>Lacertibaenia</taxon>
        <taxon>Lacertidae</taxon>
        <taxon>Podarcis</taxon>
    </lineage>
</organism>
<feature type="region of interest" description="Disordered" evidence="2">
    <location>
        <begin position="3020"/>
        <end position="3082"/>
    </location>
</feature>
<feature type="region of interest" description="Disordered" evidence="2">
    <location>
        <begin position="2429"/>
        <end position="2452"/>
    </location>
</feature>
<feature type="region of interest" description="Disordered" evidence="2">
    <location>
        <begin position="2975"/>
        <end position="3000"/>
    </location>
</feature>
<protein>
    <recommendedName>
        <fullName evidence="5">Ciliogenesis and planar polarity effector 1</fullName>
    </recommendedName>
</protein>
<reference evidence="3" key="1">
    <citation type="submission" date="2022-12" db="EMBL/GenBank/DDBJ databases">
        <authorList>
            <person name="Alioto T."/>
            <person name="Alioto T."/>
            <person name="Gomez Garrido J."/>
        </authorList>
    </citation>
    <scope>NUCLEOTIDE SEQUENCE</scope>
</reference>
<feature type="compositionally biased region" description="Basic residues" evidence="2">
    <location>
        <begin position="2434"/>
        <end position="2443"/>
    </location>
</feature>
<dbReference type="Proteomes" id="UP001178461">
    <property type="component" value="Chromosome 11"/>
</dbReference>
<accession>A0AA35L1I8</accession>
<dbReference type="GO" id="GO:0060271">
    <property type="term" value="P:cilium assembly"/>
    <property type="evidence" value="ECO:0007669"/>
    <property type="project" value="TreeGrafter"/>
</dbReference>
<keyword evidence="1" id="KW-0175">Coiled coil</keyword>
<feature type="region of interest" description="Disordered" evidence="2">
    <location>
        <begin position="2687"/>
        <end position="2709"/>
    </location>
</feature>
<feature type="compositionally biased region" description="Basic and acidic residues" evidence="2">
    <location>
        <begin position="3028"/>
        <end position="3039"/>
    </location>
</feature>
<feature type="region of interest" description="Disordered" evidence="2">
    <location>
        <begin position="2063"/>
        <end position="2093"/>
    </location>
</feature>
<dbReference type="PANTHER" id="PTHR14492">
    <property type="entry name" value="JBTS17"/>
    <property type="match status" value="1"/>
</dbReference>